<evidence type="ECO:0000256" key="10">
    <source>
        <dbReference type="RuleBase" id="RU003421"/>
    </source>
</evidence>
<evidence type="ECO:0000256" key="3">
    <source>
        <dbReference type="ARBA" id="ARBA00010088"/>
    </source>
</evidence>
<dbReference type="OrthoDB" id="9775557at2"/>
<dbReference type="PIRSF" id="PIRSF006431">
    <property type="entry name" value="Pept_S33"/>
    <property type="match status" value="1"/>
</dbReference>
<reference evidence="12" key="1">
    <citation type="submission" date="2009-09" db="EMBL/GenBank/DDBJ databases">
        <authorList>
            <consortium name="The Broad Institute Genome Sequencing Platform"/>
            <person name="Ward D."/>
            <person name="Feldgarden M."/>
            <person name="Earl A."/>
            <person name="Young S.K."/>
            <person name="Zeng Q."/>
            <person name="Koehrsen M."/>
            <person name="Alvarado L."/>
            <person name="Berlin A."/>
            <person name="Bochicchio J."/>
            <person name="Borenstein D."/>
            <person name="Chapman S.B."/>
            <person name="Chen Z."/>
            <person name="Engels R."/>
            <person name="Freedman E."/>
            <person name="Gellesch M."/>
            <person name="Goldberg J."/>
            <person name="Griggs A."/>
            <person name="Gujja S."/>
            <person name="Heilman E."/>
            <person name="Heiman D."/>
            <person name="Hepburn T."/>
            <person name="Howarth C."/>
            <person name="Jen D."/>
            <person name="Larson L."/>
            <person name="Lewis B."/>
            <person name="Mehta T."/>
            <person name="Park D."/>
            <person name="Pearson M."/>
            <person name="Roberts A."/>
            <person name="Saif S."/>
            <person name="Shea T."/>
            <person name="Shenoy N."/>
            <person name="Sisk P."/>
            <person name="Stolte C."/>
            <person name="Sykes S."/>
            <person name="Thomson T."/>
            <person name="Walk T."/>
            <person name="White J."/>
            <person name="Yandava C."/>
            <person name="Sibley C.D."/>
            <person name="Field T.R."/>
            <person name="Grinwis M."/>
            <person name="Eshaghurshan C.S."/>
            <person name="Surette M.G."/>
            <person name="Haas B."/>
            <person name="Nusbaum C."/>
            <person name="Birren B."/>
        </authorList>
    </citation>
    <scope>NUCLEOTIDE SEQUENCE [LARGE SCALE GENOMIC DNA]</scope>
    <source>
        <strain evidence="12">ATCC 700633</strain>
    </source>
</reference>
<feature type="domain" description="AB hydrolase-1" evidence="11">
    <location>
        <begin position="37"/>
        <end position="295"/>
    </location>
</feature>
<comment type="caution">
    <text evidence="12">The sequence shown here is derived from an EMBL/GenBank/DDBJ whole genome shotgun (WGS) entry which is preliminary data.</text>
</comment>
<comment type="subcellular location">
    <subcellularLocation>
        <location evidence="2 8">Cytoplasm</location>
    </subcellularLocation>
</comment>
<evidence type="ECO:0000256" key="5">
    <source>
        <dbReference type="ARBA" id="ARBA00022490"/>
    </source>
</evidence>
<keyword evidence="7 8" id="KW-0378">Hydrolase</keyword>
<dbReference type="ESTHER" id="9lact-d0bju9">
    <property type="family name" value="Proline_iminopeptidase"/>
</dbReference>
<dbReference type="InterPro" id="IPR005944">
    <property type="entry name" value="Pro_iminopeptidase"/>
</dbReference>
<reference evidence="12" key="2">
    <citation type="submission" date="2011-10" db="EMBL/GenBank/DDBJ databases">
        <title>The Genome Sequence of Granulicatella elegans ATCC 700633.</title>
        <authorList>
            <consortium name="The Broad Institute Genome Sequencing Platform"/>
            <consortium name="The Broad Institute Genome Sequencing Center for Infectious Disease"/>
            <person name="Earl A."/>
            <person name="Ward D."/>
            <person name="Feldgarden M."/>
            <person name="Gevers D."/>
            <person name="Sibley C.D."/>
            <person name="Field T.R."/>
            <person name="Grinwis M."/>
            <person name="Eshaghurshan C.S."/>
            <person name="Surette M.G."/>
            <person name="Young S.K."/>
            <person name="Zeng Q."/>
            <person name="Gargeya S."/>
            <person name="Fitzgerald M."/>
            <person name="Haas B."/>
            <person name="Abouelleil A."/>
            <person name="Alvarado L."/>
            <person name="Arachchi H.M."/>
            <person name="Berlin A."/>
            <person name="Brown A."/>
            <person name="Chapman S.B."/>
            <person name="Chen Z."/>
            <person name="Dunbar C."/>
            <person name="Freedman E."/>
            <person name="Gearin G."/>
            <person name="Goldberg J."/>
            <person name="Griggs A."/>
            <person name="Gujja S."/>
            <person name="Heiman D."/>
            <person name="Howarth C."/>
            <person name="Larson L."/>
            <person name="Lui A."/>
            <person name="MacDonald P.J.P."/>
            <person name="Montmayeur A."/>
            <person name="Murphy C."/>
            <person name="Neiman D."/>
            <person name="Pearson M."/>
            <person name="Priest M."/>
            <person name="Roberts A."/>
            <person name="Saif S."/>
            <person name="Shea T."/>
            <person name="Shenoy N."/>
            <person name="Sisk P."/>
            <person name="Stolte C."/>
            <person name="Sykes S."/>
            <person name="Wortman J."/>
            <person name="Nusbaum C."/>
            <person name="Birren B."/>
        </authorList>
    </citation>
    <scope>NUCLEOTIDE SEQUENCE [LARGE SCALE GENOMIC DNA]</scope>
    <source>
        <strain evidence="12">ATCC 700633</strain>
    </source>
</reference>
<dbReference type="PRINTS" id="PR00111">
    <property type="entry name" value="ABHYDROLASE"/>
</dbReference>
<keyword evidence="6 8" id="KW-0645">Protease</keyword>
<dbReference type="PANTHER" id="PTHR43722">
    <property type="entry name" value="PROLINE IMINOPEPTIDASE"/>
    <property type="match status" value="1"/>
</dbReference>
<dbReference type="AlphaFoldDB" id="D0BJU9"/>
<feature type="active site" evidence="9">
    <location>
        <position position="266"/>
    </location>
</feature>
<dbReference type="GO" id="GO:0006508">
    <property type="term" value="P:proteolysis"/>
    <property type="evidence" value="ECO:0007669"/>
    <property type="project" value="UniProtKB-KW"/>
</dbReference>
<dbReference type="PANTHER" id="PTHR43722:SF1">
    <property type="entry name" value="PROLINE IMINOPEPTIDASE"/>
    <property type="match status" value="1"/>
</dbReference>
<dbReference type="Pfam" id="PF00561">
    <property type="entry name" value="Abhydrolase_1"/>
    <property type="match status" value="1"/>
</dbReference>
<evidence type="ECO:0000313" key="12">
    <source>
        <dbReference type="EMBL" id="EEW93352.1"/>
    </source>
</evidence>
<evidence type="ECO:0000259" key="11">
    <source>
        <dbReference type="Pfam" id="PF00561"/>
    </source>
</evidence>
<proteinExistence type="inferred from homology"/>
<comment type="catalytic activity">
    <reaction evidence="1 8 10">
        <text>Release of N-terminal proline from a peptide.</text>
        <dbReference type="EC" id="3.4.11.5"/>
    </reaction>
</comment>
<keyword evidence="4 8" id="KW-0031">Aminopeptidase</keyword>
<evidence type="ECO:0000256" key="4">
    <source>
        <dbReference type="ARBA" id="ARBA00022438"/>
    </source>
</evidence>
<dbReference type="SUPFAM" id="SSF53474">
    <property type="entry name" value="alpha/beta-Hydrolases"/>
    <property type="match status" value="1"/>
</dbReference>
<evidence type="ECO:0000256" key="8">
    <source>
        <dbReference type="PIRNR" id="PIRNR006431"/>
    </source>
</evidence>
<comment type="similarity">
    <text evidence="3 8 10">Belongs to the peptidase S33 family.</text>
</comment>
<dbReference type="MEROPS" id="S33.001"/>
<dbReference type="InterPro" id="IPR029058">
    <property type="entry name" value="AB_hydrolase_fold"/>
</dbReference>
<dbReference type="EMBL" id="ACRF02000014">
    <property type="protein sequence ID" value="EEW93352.1"/>
    <property type="molecule type" value="Genomic_DNA"/>
</dbReference>
<dbReference type="eggNOG" id="COG0596">
    <property type="taxonomic scope" value="Bacteria"/>
</dbReference>
<sequence>MENNTLFPPIEPYNEFYLEVSSTHQVFVMESGNPNGKPVIIVHGGPGGGSSPITRQLFNPDVYRMIQFDQRGCGKSLPFLSLEENTTQYLVSDMEKIREKLGIEKWVVFGGSWGTTLSLHYAIQYPERVLGLILRGIFLGRQEDTDWLYQKGASDFFPDQFAPYLNHIPVEEQDNLVTAYYKRLTSEDASIRLEAARQWARWEGGIITLLPRETIGEESDEDMLAIAIMECHYFYHHCFVEDDNYILNHANTLKEIPIKIVHGRYDVDCRPSGAYDLKQKLPHAELVFSTAAGHAQMEPTTVKELMRFAREFE</sequence>
<dbReference type="GO" id="GO:0005737">
    <property type="term" value="C:cytoplasm"/>
    <property type="evidence" value="ECO:0007669"/>
    <property type="project" value="UniProtKB-SubCell"/>
</dbReference>
<evidence type="ECO:0000313" key="13">
    <source>
        <dbReference type="Proteomes" id="UP000002939"/>
    </source>
</evidence>
<evidence type="ECO:0000256" key="6">
    <source>
        <dbReference type="ARBA" id="ARBA00022670"/>
    </source>
</evidence>
<keyword evidence="5 8" id="KW-0963">Cytoplasm</keyword>
<evidence type="ECO:0000256" key="2">
    <source>
        <dbReference type="ARBA" id="ARBA00004496"/>
    </source>
</evidence>
<dbReference type="Gene3D" id="3.40.50.1820">
    <property type="entry name" value="alpha/beta hydrolase"/>
    <property type="match status" value="1"/>
</dbReference>
<dbReference type="PRINTS" id="PR00793">
    <property type="entry name" value="PROAMNOPTASE"/>
</dbReference>
<dbReference type="EC" id="3.4.11.5" evidence="8 10"/>
<dbReference type="STRING" id="626369.HMPREF0446_00234"/>
<dbReference type="InterPro" id="IPR002410">
    <property type="entry name" value="Peptidase_S33"/>
</dbReference>
<name>D0BJU9_9LACT</name>
<dbReference type="HOGENOM" id="CLU_043739_2_2_9"/>
<organism evidence="12 13">
    <name type="scientific">Granulicatella elegans ATCC 700633</name>
    <dbReference type="NCBI Taxonomy" id="626369"/>
    <lineage>
        <taxon>Bacteria</taxon>
        <taxon>Bacillati</taxon>
        <taxon>Bacillota</taxon>
        <taxon>Bacilli</taxon>
        <taxon>Lactobacillales</taxon>
        <taxon>Carnobacteriaceae</taxon>
        <taxon>Granulicatella</taxon>
    </lineage>
</organism>
<evidence type="ECO:0000256" key="7">
    <source>
        <dbReference type="ARBA" id="ARBA00022801"/>
    </source>
</evidence>
<dbReference type="NCBIfam" id="TIGR01249">
    <property type="entry name" value="pro_imino_pep_1"/>
    <property type="match status" value="1"/>
</dbReference>
<evidence type="ECO:0000256" key="1">
    <source>
        <dbReference type="ARBA" id="ARBA00001585"/>
    </source>
</evidence>
<dbReference type="GO" id="GO:0004177">
    <property type="term" value="F:aminopeptidase activity"/>
    <property type="evidence" value="ECO:0007669"/>
    <property type="project" value="UniProtKB-UniRule"/>
</dbReference>
<feature type="active site" description="Nucleophile" evidence="9">
    <location>
        <position position="112"/>
    </location>
</feature>
<feature type="active site" description="Proton donor" evidence="9">
    <location>
        <position position="294"/>
    </location>
</feature>
<evidence type="ECO:0000256" key="9">
    <source>
        <dbReference type="PIRSR" id="PIRSR006431-1"/>
    </source>
</evidence>
<accession>D0BJU9</accession>
<dbReference type="RefSeq" id="WP_006702508.1">
    <property type="nucleotide sequence ID" value="NZ_KI391971.1"/>
</dbReference>
<keyword evidence="13" id="KW-1185">Reference proteome</keyword>
<dbReference type="InterPro" id="IPR000073">
    <property type="entry name" value="AB_hydrolase_1"/>
</dbReference>
<dbReference type="Proteomes" id="UP000002939">
    <property type="component" value="Unassembled WGS sequence"/>
</dbReference>
<protein>
    <recommendedName>
        <fullName evidence="8 10">Proline iminopeptidase</fullName>
        <shortName evidence="8">PIP</shortName>
        <ecNumber evidence="8 10">3.4.11.5</ecNumber>
    </recommendedName>
    <alternativeName>
        <fullName evidence="8">Prolyl aminopeptidase</fullName>
    </alternativeName>
</protein>
<gene>
    <name evidence="12" type="ORF">HMPREF0446_00234</name>
</gene>